<dbReference type="Gene3D" id="4.10.910.10">
    <property type="entry name" value="30s ribosomal protein s13, domain 2"/>
    <property type="match status" value="1"/>
</dbReference>
<dbReference type="PROSITE" id="PS50159">
    <property type="entry name" value="RIBOSOMAL_S13_2"/>
    <property type="match status" value="1"/>
</dbReference>
<dbReference type="GO" id="GO:0015935">
    <property type="term" value="C:small ribosomal subunit"/>
    <property type="evidence" value="ECO:0007669"/>
    <property type="project" value="TreeGrafter"/>
</dbReference>
<comment type="similarity">
    <text evidence="1">Belongs to the universal ribosomal protein uS13 family.</text>
</comment>
<keyword evidence="5" id="KW-0689">Ribosomal protein</keyword>
<dbReference type="PANTHER" id="PTHR10871">
    <property type="entry name" value="30S RIBOSOMAL PROTEIN S13/40S RIBOSOMAL PROTEIN S18"/>
    <property type="match status" value="1"/>
</dbReference>
<evidence type="ECO:0000256" key="5">
    <source>
        <dbReference type="ARBA" id="ARBA00022980"/>
    </source>
</evidence>
<evidence type="ECO:0008006" key="8">
    <source>
        <dbReference type="Google" id="ProtNLM"/>
    </source>
</evidence>
<evidence type="ECO:0000256" key="6">
    <source>
        <dbReference type="ARBA" id="ARBA00023274"/>
    </source>
</evidence>
<name>A0A0D6R1S0_ARACU</name>
<dbReference type="GO" id="GO:0019843">
    <property type="term" value="F:rRNA binding"/>
    <property type="evidence" value="ECO:0007669"/>
    <property type="project" value="UniProtKB-KW"/>
</dbReference>
<dbReference type="Pfam" id="PF00416">
    <property type="entry name" value="Ribosomal_S13"/>
    <property type="match status" value="1"/>
</dbReference>
<dbReference type="FunFam" id="1.10.8.50:FF:000001">
    <property type="entry name" value="30S ribosomal protein S13"/>
    <property type="match status" value="1"/>
</dbReference>
<dbReference type="InterPro" id="IPR001892">
    <property type="entry name" value="Ribosomal_uS13"/>
</dbReference>
<dbReference type="SUPFAM" id="SSF46946">
    <property type="entry name" value="S13-like H2TH domain"/>
    <property type="match status" value="1"/>
</dbReference>
<dbReference type="GO" id="GO:0006412">
    <property type="term" value="P:translation"/>
    <property type="evidence" value="ECO:0007669"/>
    <property type="project" value="InterPro"/>
</dbReference>
<dbReference type="HAMAP" id="MF_01315">
    <property type="entry name" value="Ribosomal_uS13"/>
    <property type="match status" value="1"/>
</dbReference>
<keyword evidence="6" id="KW-0687">Ribonucleoprotein</keyword>
<dbReference type="NCBIfam" id="TIGR03631">
    <property type="entry name" value="uS13_bact"/>
    <property type="match status" value="1"/>
</dbReference>
<keyword evidence="4" id="KW-0694">RNA-binding</keyword>
<accession>A0A0D6R1S0</accession>
<dbReference type="InterPro" id="IPR010979">
    <property type="entry name" value="Ribosomal_uS13-like_H2TH"/>
</dbReference>
<dbReference type="Gene3D" id="1.10.8.50">
    <property type="match status" value="1"/>
</dbReference>
<evidence type="ECO:0000256" key="3">
    <source>
        <dbReference type="ARBA" id="ARBA00022730"/>
    </source>
</evidence>
<dbReference type="InterPro" id="IPR019980">
    <property type="entry name" value="Ribosomal_uS13_bac-type"/>
</dbReference>
<evidence type="ECO:0000256" key="1">
    <source>
        <dbReference type="ARBA" id="ARBA00008080"/>
    </source>
</evidence>
<sequence length="170" mass="19102">MAHAVAIPVASSFTVLSGDTKKFHIPKTISVSSSLTQKFAGLNIRCARIGGVEIPNHKRIEYSLQYIHGVGRHTARQILCNLGMENKVTKELGQEELTKLRDEVSNYVIEGDLRRFNNLNIKRLIEIQCYRGRRHQKGLPCRGQRTKNNCRTLKGRGVAVTKKKKAPGPK</sequence>
<dbReference type="GO" id="GO:0003735">
    <property type="term" value="F:structural constituent of ribosome"/>
    <property type="evidence" value="ECO:0007669"/>
    <property type="project" value="InterPro"/>
</dbReference>
<keyword evidence="3" id="KW-0699">rRNA-binding</keyword>
<dbReference type="GO" id="GO:0005739">
    <property type="term" value="C:mitochondrion"/>
    <property type="evidence" value="ECO:0007669"/>
    <property type="project" value="TreeGrafter"/>
</dbReference>
<reference evidence="7" key="1">
    <citation type="submission" date="2015-03" db="EMBL/GenBank/DDBJ databases">
        <title>A transcriptome of Araucaria cunninghamii, an australian fine timber species.</title>
        <authorList>
            <person name="Jing Yi C.J.Y."/>
            <person name="Yin San L.Y.S."/>
            <person name="Abdul Karim S.S."/>
            <person name="Wan Azmi N.N."/>
            <person name="Hercus R.R."/>
            <person name="Croft L.L."/>
        </authorList>
    </citation>
    <scope>NUCLEOTIDE SEQUENCE</scope>
    <source>
        <strain evidence="7">MI0301</strain>
        <tissue evidence="7">Leaf</tissue>
    </source>
</reference>
<evidence type="ECO:0000256" key="4">
    <source>
        <dbReference type="ARBA" id="ARBA00022884"/>
    </source>
</evidence>
<evidence type="ECO:0000313" key="7">
    <source>
        <dbReference type="EMBL" id="JAG97777.1"/>
    </source>
</evidence>
<comment type="subunit">
    <text evidence="2">Part of the 30S ribosomal subunit.</text>
</comment>
<organism evidence="7">
    <name type="scientific">Araucaria cunninghamii</name>
    <name type="common">Hoop pine</name>
    <name type="synonym">Moreton Bay pine</name>
    <dbReference type="NCBI Taxonomy" id="56994"/>
    <lineage>
        <taxon>Eukaryota</taxon>
        <taxon>Viridiplantae</taxon>
        <taxon>Streptophyta</taxon>
        <taxon>Embryophyta</taxon>
        <taxon>Tracheophyta</taxon>
        <taxon>Spermatophyta</taxon>
        <taxon>Pinopsida</taxon>
        <taxon>Pinidae</taxon>
        <taxon>Conifers II</taxon>
        <taxon>Araucariales</taxon>
        <taxon>Araucariaceae</taxon>
        <taxon>Araucaria</taxon>
    </lineage>
</organism>
<evidence type="ECO:0000256" key="2">
    <source>
        <dbReference type="ARBA" id="ARBA00011458"/>
    </source>
</evidence>
<dbReference type="InterPro" id="IPR018269">
    <property type="entry name" value="Ribosomal_uS13_CS"/>
</dbReference>
<dbReference type="PANTHER" id="PTHR10871:SF1">
    <property type="entry name" value="SMALL RIBOSOMAL SUBUNIT PROTEIN US13M"/>
    <property type="match status" value="1"/>
</dbReference>
<dbReference type="PROSITE" id="PS00646">
    <property type="entry name" value="RIBOSOMAL_S13_1"/>
    <property type="match status" value="1"/>
</dbReference>
<proteinExistence type="inferred from homology"/>
<protein>
    <recommendedName>
        <fullName evidence="8">30S ribosomal protein S13, chloroplastic</fullName>
    </recommendedName>
</protein>
<dbReference type="InterPro" id="IPR027437">
    <property type="entry name" value="Rbsml_uS13_C"/>
</dbReference>
<dbReference type="AlphaFoldDB" id="A0A0D6R1S0"/>
<dbReference type="EMBL" id="GCKF01031405">
    <property type="protein sequence ID" value="JAG97777.1"/>
    <property type="molecule type" value="Transcribed_RNA"/>
</dbReference>